<dbReference type="SUPFAM" id="SSF54593">
    <property type="entry name" value="Glyoxalase/Bleomycin resistance protein/Dihydroxybiphenyl dioxygenase"/>
    <property type="match status" value="1"/>
</dbReference>
<sequence>MSVDAYLNFQGNTREVVEFYAEVFNTEISNLTTFGDMPSSPDHPLPPGMGNGIMHARLNVYGSNLMFSDTFPGMPFTMGNNISLAIVIDDAEELKRVYAKLGEGGQVVMPLQETFWSKLYGMVTDKFGIGWQFNLGSGEQA</sequence>
<dbReference type="Pfam" id="PF06983">
    <property type="entry name" value="3-dmu-9_3-mt"/>
    <property type="match status" value="1"/>
</dbReference>
<organism evidence="2 3">
    <name type="scientific">Paenibacillus montanisoli</name>
    <dbReference type="NCBI Taxonomy" id="2081970"/>
    <lineage>
        <taxon>Bacteria</taxon>
        <taxon>Bacillati</taxon>
        <taxon>Bacillota</taxon>
        <taxon>Bacilli</taxon>
        <taxon>Bacillales</taxon>
        <taxon>Paenibacillaceae</taxon>
        <taxon>Paenibacillus</taxon>
    </lineage>
</organism>
<dbReference type="InterPro" id="IPR029068">
    <property type="entry name" value="Glyas_Bleomycin-R_OHBP_Dase"/>
</dbReference>
<accession>A0A328UDN6</accession>
<name>A0A328UDN6_9BACL</name>
<keyword evidence="3" id="KW-1185">Reference proteome</keyword>
<gene>
    <name evidence="2" type="ORF">DL346_07020</name>
</gene>
<dbReference type="PANTHER" id="PTHR33990:SF1">
    <property type="entry name" value="PROTEIN YJDN"/>
    <property type="match status" value="1"/>
</dbReference>
<comment type="caution">
    <text evidence="2">The sequence shown here is derived from an EMBL/GenBank/DDBJ whole genome shotgun (WGS) entry which is preliminary data.</text>
</comment>
<dbReference type="AlphaFoldDB" id="A0A328UDN6"/>
<dbReference type="Gene3D" id="3.10.180.10">
    <property type="entry name" value="2,3-Dihydroxybiphenyl 1,2-Dioxygenase, domain 1"/>
    <property type="match status" value="1"/>
</dbReference>
<evidence type="ECO:0000313" key="3">
    <source>
        <dbReference type="Proteomes" id="UP000249260"/>
    </source>
</evidence>
<dbReference type="PANTHER" id="PTHR33990">
    <property type="entry name" value="PROTEIN YJDN-RELATED"/>
    <property type="match status" value="1"/>
</dbReference>
<dbReference type="CDD" id="cd06588">
    <property type="entry name" value="PhnB_like"/>
    <property type="match status" value="1"/>
</dbReference>
<reference evidence="2 3" key="1">
    <citation type="submission" date="2018-06" db="EMBL/GenBank/DDBJ databases">
        <title>Paenibacillus montanisoli sp. nov., isolated from mountain area soil.</title>
        <authorList>
            <person name="Wu M."/>
        </authorList>
    </citation>
    <scope>NUCLEOTIDE SEQUENCE [LARGE SCALE GENOMIC DNA]</scope>
    <source>
        <strain evidence="2 3">RA17</strain>
    </source>
</reference>
<dbReference type="EMBL" id="QLUW01000001">
    <property type="protein sequence ID" value="RAP78176.1"/>
    <property type="molecule type" value="Genomic_DNA"/>
</dbReference>
<protein>
    <submittedName>
        <fullName evidence="2">VOC family protein</fullName>
    </submittedName>
</protein>
<evidence type="ECO:0000313" key="2">
    <source>
        <dbReference type="EMBL" id="RAP78176.1"/>
    </source>
</evidence>
<dbReference type="RefSeq" id="WP_112881300.1">
    <property type="nucleotide sequence ID" value="NZ_QLUW01000001.1"/>
</dbReference>
<proteinExistence type="predicted"/>
<dbReference type="OrthoDB" id="9795306at2"/>
<dbReference type="Proteomes" id="UP000249260">
    <property type="component" value="Unassembled WGS sequence"/>
</dbReference>
<feature type="domain" description="PhnB-like" evidence="1">
    <location>
        <begin position="6"/>
        <end position="132"/>
    </location>
</feature>
<evidence type="ECO:0000259" key="1">
    <source>
        <dbReference type="Pfam" id="PF06983"/>
    </source>
</evidence>
<dbReference type="InterPro" id="IPR028973">
    <property type="entry name" value="PhnB-like"/>
</dbReference>